<feature type="region of interest" description="Disordered" evidence="1">
    <location>
        <begin position="1"/>
        <end position="75"/>
    </location>
</feature>
<sequence>MEEILREGGVSSSPILKTKEGASISRGEEPSSPSNFKKSLEEKDNIDEDNFDREEEGASSTPSTPIMGGEEGQRQVVIPPTLYEYLKHCCATNNHRDYNSTHPNGATSR</sequence>
<reference evidence="2 3" key="1">
    <citation type="submission" date="2024-04" db="EMBL/GenBank/DDBJ databases">
        <authorList>
            <person name="Fracassetti M."/>
        </authorList>
    </citation>
    <scope>NUCLEOTIDE SEQUENCE [LARGE SCALE GENOMIC DNA]</scope>
</reference>
<feature type="compositionally biased region" description="Acidic residues" evidence="1">
    <location>
        <begin position="44"/>
        <end position="57"/>
    </location>
</feature>
<gene>
    <name evidence="2" type="ORF">LTRI10_LOCUS52755</name>
</gene>
<accession>A0AAV2GRW5</accession>
<organism evidence="2 3">
    <name type="scientific">Linum trigynum</name>
    <dbReference type="NCBI Taxonomy" id="586398"/>
    <lineage>
        <taxon>Eukaryota</taxon>
        <taxon>Viridiplantae</taxon>
        <taxon>Streptophyta</taxon>
        <taxon>Embryophyta</taxon>
        <taxon>Tracheophyta</taxon>
        <taxon>Spermatophyta</taxon>
        <taxon>Magnoliopsida</taxon>
        <taxon>eudicotyledons</taxon>
        <taxon>Gunneridae</taxon>
        <taxon>Pentapetalae</taxon>
        <taxon>rosids</taxon>
        <taxon>fabids</taxon>
        <taxon>Malpighiales</taxon>
        <taxon>Linaceae</taxon>
        <taxon>Linum</taxon>
    </lineage>
</organism>
<evidence type="ECO:0000313" key="3">
    <source>
        <dbReference type="Proteomes" id="UP001497516"/>
    </source>
</evidence>
<evidence type="ECO:0000256" key="1">
    <source>
        <dbReference type="SAM" id="MobiDB-lite"/>
    </source>
</evidence>
<dbReference type="EMBL" id="OZ034822">
    <property type="protein sequence ID" value="CAL1413531.1"/>
    <property type="molecule type" value="Genomic_DNA"/>
</dbReference>
<dbReference type="AlphaFoldDB" id="A0AAV2GRW5"/>
<evidence type="ECO:0000313" key="2">
    <source>
        <dbReference type="EMBL" id="CAL1413531.1"/>
    </source>
</evidence>
<protein>
    <submittedName>
        <fullName evidence="2">Uncharacterized protein</fullName>
    </submittedName>
</protein>
<keyword evidence="3" id="KW-1185">Reference proteome</keyword>
<dbReference type="Proteomes" id="UP001497516">
    <property type="component" value="Chromosome 9"/>
</dbReference>
<proteinExistence type="predicted"/>
<name>A0AAV2GRW5_9ROSI</name>